<dbReference type="InterPro" id="IPR002401">
    <property type="entry name" value="Cyt_P450_E_grp-I"/>
</dbReference>
<accession>A0A1X0IXY6</accession>
<dbReference type="PANTHER" id="PTHR24291">
    <property type="entry name" value="CYTOCHROME P450 FAMILY 4"/>
    <property type="match status" value="1"/>
</dbReference>
<dbReference type="InterPro" id="IPR036396">
    <property type="entry name" value="Cyt_P450_sf"/>
</dbReference>
<proteinExistence type="inferred from homology"/>
<dbReference type="GO" id="GO:0005506">
    <property type="term" value="F:iron ion binding"/>
    <property type="evidence" value="ECO:0007669"/>
    <property type="project" value="InterPro"/>
</dbReference>
<protein>
    <recommendedName>
        <fullName evidence="10">Cytochrome P450</fullName>
    </recommendedName>
</protein>
<dbReference type="OrthoDB" id="7376058at2"/>
<sequence>MDTRSAPLPPGPRYTNPLKFFRELRADPLGFYRRVVAEYGDIGYIDMRPRPQVWTIRPEHYREVLVKNVDRYPKGIAFERLKVIGGNGLFFSEGETWRKNRKLVSRSFTHRALGNLLVHITGAAVDFTDRMAERGGGPAFDIVPEMARVAMDVACRSFFGDDILERAIPLSAALWETAEYADKAMNSLFPPPLWIPTRVNRKTKKALRVMFGTIDDLIEDARRRGETDNVLGKLITAVDNGELSPAELRDEMWTLLNAGHETTATTLGFAFHFLSQHPEMRRRVEAEADALGDRAPTPADVERLEFTNRVVLETLRLLPPAWGTSREAVEDGVVGGYLVPRNAIVQPLFFLTQRHPEFWDHPDDFDPDRFTPERSAGRPPEAFSPFALGSRRCIGERFAILEATLVLATFHQRLEFRLTPGFDIQPGLQGFGPMRALNGIPMTVHNRH</sequence>
<evidence type="ECO:0000256" key="4">
    <source>
        <dbReference type="ARBA" id="ARBA00023002"/>
    </source>
</evidence>
<keyword evidence="4" id="KW-0560">Oxidoreductase</keyword>
<dbReference type="EMBL" id="MVIH01000004">
    <property type="protein sequence ID" value="ORB54098.1"/>
    <property type="molecule type" value="Genomic_DNA"/>
</dbReference>
<name>A0A1X0IXY6_MYCRH</name>
<dbReference type="AlphaFoldDB" id="A0A1X0IXY6"/>
<evidence type="ECO:0000256" key="2">
    <source>
        <dbReference type="ARBA" id="ARBA00022617"/>
    </source>
</evidence>
<evidence type="ECO:0000256" key="3">
    <source>
        <dbReference type="ARBA" id="ARBA00022723"/>
    </source>
</evidence>
<dbReference type="GO" id="GO:0020037">
    <property type="term" value="F:heme binding"/>
    <property type="evidence" value="ECO:0007669"/>
    <property type="project" value="InterPro"/>
</dbReference>
<keyword evidence="3 7" id="KW-0479">Metal-binding</keyword>
<comment type="caution">
    <text evidence="8">The sequence shown here is derived from an EMBL/GenBank/DDBJ whole genome shotgun (WGS) entry which is preliminary data.</text>
</comment>
<evidence type="ECO:0000313" key="8">
    <source>
        <dbReference type="EMBL" id="ORB54098.1"/>
    </source>
</evidence>
<evidence type="ECO:0000256" key="7">
    <source>
        <dbReference type="PIRSR" id="PIRSR602401-1"/>
    </source>
</evidence>
<evidence type="ECO:0008006" key="10">
    <source>
        <dbReference type="Google" id="ProtNLM"/>
    </source>
</evidence>
<dbReference type="SUPFAM" id="SSF48264">
    <property type="entry name" value="Cytochrome P450"/>
    <property type="match status" value="1"/>
</dbReference>
<dbReference type="InterPro" id="IPR001128">
    <property type="entry name" value="Cyt_P450"/>
</dbReference>
<comment type="cofactor">
    <cofactor evidence="7">
        <name>heme</name>
        <dbReference type="ChEBI" id="CHEBI:30413"/>
    </cofactor>
</comment>
<evidence type="ECO:0000256" key="1">
    <source>
        <dbReference type="ARBA" id="ARBA00010617"/>
    </source>
</evidence>
<dbReference type="Gene3D" id="1.10.630.10">
    <property type="entry name" value="Cytochrome P450"/>
    <property type="match status" value="1"/>
</dbReference>
<feature type="binding site" description="axial binding residue" evidence="7">
    <location>
        <position position="393"/>
    </location>
    <ligand>
        <name>heme</name>
        <dbReference type="ChEBI" id="CHEBI:30413"/>
    </ligand>
    <ligandPart>
        <name>Fe</name>
        <dbReference type="ChEBI" id="CHEBI:18248"/>
    </ligandPart>
</feature>
<dbReference type="PRINTS" id="PR00463">
    <property type="entry name" value="EP450I"/>
</dbReference>
<dbReference type="PANTHER" id="PTHR24291:SF50">
    <property type="entry name" value="BIFUNCTIONAL ALBAFLAVENONE MONOOXYGENASE_TERPENE SYNTHASE"/>
    <property type="match status" value="1"/>
</dbReference>
<dbReference type="InterPro" id="IPR050196">
    <property type="entry name" value="Cytochrome_P450_Monoox"/>
</dbReference>
<keyword evidence="9" id="KW-1185">Reference proteome</keyword>
<evidence type="ECO:0000256" key="5">
    <source>
        <dbReference type="ARBA" id="ARBA00023004"/>
    </source>
</evidence>
<reference evidence="8 9" key="1">
    <citation type="submission" date="2016-12" db="EMBL/GenBank/DDBJ databases">
        <title>The new phylogeny of genus Mycobacterium.</title>
        <authorList>
            <person name="Tortoli E."/>
            <person name="Trovato A."/>
            <person name="Cirillo D.M."/>
        </authorList>
    </citation>
    <scope>NUCLEOTIDE SEQUENCE [LARGE SCALE GENOMIC DNA]</scope>
    <source>
        <strain evidence="8 9">DSM 44223</strain>
    </source>
</reference>
<dbReference type="GO" id="GO:0016705">
    <property type="term" value="F:oxidoreductase activity, acting on paired donors, with incorporation or reduction of molecular oxygen"/>
    <property type="evidence" value="ECO:0007669"/>
    <property type="project" value="InterPro"/>
</dbReference>
<evidence type="ECO:0000256" key="6">
    <source>
        <dbReference type="ARBA" id="ARBA00023033"/>
    </source>
</evidence>
<dbReference type="Proteomes" id="UP000192534">
    <property type="component" value="Unassembled WGS sequence"/>
</dbReference>
<keyword evidence="6" id="KW-0503">Monooxygenase</keyword>
<comment type="similarity">
    <text evidence="1">Belongs to the cytochrome P450 family.</text>
</comment>
<dbReference type="GO" id="GO:0004497">
    <property type="term" value="F:monooxygenase activity"/>
    <property type="evidence" value="ECO:0007669"/>
    <property type="project" value="UniProtKB-KW"/>
</dbReference>
<gene>
    <name evidence="8" type="ORF">BST42_12100</name>
</gene>
<dbReference type="Pfam" id="PF00067">
    <property type="entry name" value="p450"/>
    <property type="match status" value="1"/>
</dbReference>
<organism evidence="8 9">
    <name type="scientific">Mycolicibacterium rhodesiae</name>
    <name type="common">Mycobacterium rhodesiae</name>
    <dbReference type="NCBI Taxonomy" id="36814"/>
    <lineage>
        <taxon>Bacteria</taxon>
        <taxon>Bacillati</taxon>
        <taxon>Actinomycetota</taxon>
        <taxon>Actinomycetes</taxon>
        <taxon>Mycobacteriales</taxon>
        <taxon>Mycobacteriaceae</taxon>
        <taxon>Mycolicibacterium</taxon>
    </lineage>
</organism>
<evidence type="ECO:0000313" key="9">
    <source>
        <dbReference type="Proteomes" id="UP000192534"/>
    </source>
</evidence>
<keyword evidence="2 7" id="KW-0349">Heme</keyword>
<dbReference type="PRINTS" id="PR00385">
    <property type="entry name" value="P450"/>
</dbReference>
<dbReference type="RefSeq" id="WP_083118796.1">
    <property type="nucleotide sequence ID" value="NZ_JACKUO010000028.1"/>
</dbReference>
<keyword evidence="5 7" id="KW-0408">Iron</keyword>